<protein>
    <submittedName>
        <fullName evidence="1">Syntaxin UFE1</fullName>
    </submittedName>
</protein>
<sequence length="66" mass="7785">MFLKEFQTSLRLLHNSVLSQIYCNHLDRFNRCHVSKWSFTLNCGCLDIGARFQCLFLKGNFLKVQT</sequence>
<comment type="caution">
    <text evidence="1">The sequence shown here is derived from an EMBL/GenBank/DDBJ whole genome shotgun (WGS) entry which is preliminary data.</text>
</comment>
<accession>A0ABR3KXJ5</accession>
<reference evidence="1 2" key="1">
    <citation type="submission" date="2024-07" db="EMBL/GenBank/DDBJ databases">
        <title>Enhanced genomic and transcriptomic resources for Trichinella pseudospiralis and T. spiralis underpin the discovery of pronounced molecular differences between stages and species.</title>
        <authorList>
            <person name="Pasi K.K."/>
            <person name="La Rosa G."/>
            <person name="Gomez-Morales M.A."/>
            <person name="Tosini F."/>
            <person name="Sumanam S."/>
            <person name="Young N.D."/>
            <person name="Chang B.C."/>
            <person name="Robin G.B."/>
        </authorList>
    </citation>
    <scope>NUCLEOTIDE SEQUENCE [LARGE SCALE GENOMIC DNA]</scope>
    <source>
        <strain evidence="1">ISS534</strain>
    </source>
</reference>
<proteinExistence type="predicted"/>
<keyword evidence="2" id="KW-1185">Reference proteome</keyword>
<evidence type="ECO:0000313" key="2">
    <source>
        <dbReference type="Proteomes" id="UP001558632"/>
    </source>
</evidence>
<gene>
    <name evidence="1" type="ORF">TSPI_07775</name>
</gene>
<dbReference type="Proteomes" id="UP001558632">
    <property type="component" value="Unassembled WGS sequence"/>
</dbReference>
<evidence type="ECO:0000313" key="1">
    <source>
        <dbReference type="EMBL" id="KAL1245327.1"/>
    </source>
</evidence>
<organism evidence="1 2">
    <name type="scientific">Trichinella spiralis</name>
    <name type="common">Trichina worm</name>
    <dbReference type="NCBI Taxonomy" id="6334"/>
    <lineage>
        <taxon>Eukaryota</taxon>
        <taxon>Metazoa</taxon>
        <taxon>Ecdysozoa</taxon>
        <taxon>Nematoda</taxon>
        <taxon>Enoplea</taxon>
        <taxon>Dorylaimia</taxon>
        <taxon>Trichinellida</taxon>
        <taxon>Trichinellidae</taxon>
        <taxon>Trichinella</taxon>
    </lineage>
</organism>
<name>A0ABR3KXJ5_TRISP</name>
<dbReference type="EMBL" id="JBEUSY010000101">
    <property type="protein sequence ID" value="KAL1245327.1"/>
    <property type="molecule type" value="Genomic_DNA"/>
</dbReference>